<protein>
    <submittedName>
        <fullName evidence="1">Uncharacterized protein</fullName>
    </submittedName>
</protein>
<name>A0ABX8R447_9ACTN</name>
<gene>
    <name evidence="1" type="ORF">AGRA3207_007393</name>
</gene>
<proteinExistence type="predicted"/>
<dbReference type="Proteomes" id="UP001049518">
    <property type="component" value="Chromosome"/>
</dbReference>
<keyword evidence="2" id="KW-1185">Reference proteome</keyword>
<organism evidence="1 2">
    <name type="scientific">Actinomadura graeca</name>
    <dbReference type="NCBI Taxonomy" id="2750812"/>
    <lineage>
        <taxon>Bacteria</taxon>
        <taxon>Bacillati</taxon>
        <taxon>Actinomycetota</taxon>
        <taxon>Actinomycetes</taxon>
        <taxon>Streptosporangiales</taxon>
        <taxon>Thermomonosporaceae</taxon>
        <taxon>Actinomadura</taxon>
    </lineage>
</organism>
<evidence type="ECO:0000313" key="2">
    <source>
        <dbReference type="Proteomes" id="UP001049518"/>
    </source>
</evidence>
<reference evidence="1" key="1">
    <citation type="submission" date="2020-07" db="EMBL/GenBank/DDBJ databases">
        <authorList>
            <person name="Tarantini F.S."/>
            <person name="Hong K.W."/>
            <person name="Chan K.G."/>
        </authorList>
    </citation>
    <scope>NUCLEOTIDE SEQUENCE</scope>
    <source>
        <strain evidence="1">32-07</strain>
    </source>
</reference>
<dbReference type="RefSeq" id="WP_231332039.1">
    <property type="nucleotide sequence ID" value="NZ_CP059572.1"/>
</dbReference>
<dbReference type="EMBL" id="CP059572">
    <property type="protein sequence ID" value="QXJ25832.1"/>
    <property type="molecule type" value="Genomic_DNA"/>
</dbReference>
<accession>A0ABX8R447</accession>
<evidence type="ECO:0000313" key="1">
    <source>
        <dbReference type="EMBL" id="QXJ25832.1"/>
    </source>
</evidence>
<sequence length="65" mass="6526">MIKINGAMELDGRQLAAMAVAVAVAVLLYRGDTIEHAEALLNAAMLATGLLMGRGAHGPGPAGLA</sequence>